<keyword evidence="2" id="KW-1185">Reference proteome</keyword>
<accession>A0A1L8SXK8</accession>
<dbReference type="Proteomes" id="UP000183700">
    <property type="component" value="Unassembled WGS sequence"/>
</dbReference>
<dbReference type="AlphaFoldDB" id="A0A1L8SXK8"/>
<proteinExistence type="predicted"/>
<dbReference type="STRING" id="319970.RV00_GL001133"/>
<comment type="caution">
    <text evidence="1">The sequence shown here is derived from an EMBL/GenBank/DDBJ whole genome shotgun (WGS) entry which is preliminary data.</text>
</comment>
<evidence type="ECO:0000313" key="2">
    <source>
        <dbReference type="Proteomes" id="UP000183700"/>
    </source>
</evidence>
<dbReference type="EMBL" id="JXKM01000002">
    <property type="protein sequence ID" value="OJG36688.1"/>
    <property type="molecule type" value="Genomic_DNA"/>
</dbReference>
<organism evidence="1 2">
    <name type="scientific">Enterococcus devriesei</name>
    <dbReference type="NCBI Taxonomy" id="319970"/>
    <lineage>
        <taxon>Bacteria</taxon>
        <taxon>Bacillati</taxon>
        <taxon>Bacillota</taxon>
        <taxon>Bacilli</taxon>
        <taxon>Lactobacillales</taxon>
        <taxon>Enterococcaceae</taxon>
        <taxon>Enterococcus</taxon>
    </lineage>
</organism>
<evidence type="ECO:0000313" key="1">
    <source>
        <dbReference type="EMBL" id="OJG36688.1"/>
    </source>
</evidence>
<name>A0A1L8SXK8_9ENTE</name>
<gene>
    <name evidence="1" type="ORF">RV00_GL001133</name>
</gene>
<sequence>MGGSFFITFFCIRKIILANIKLKEPLGLEKREAYFFVAKVDL</sequence>
<protein>
    <submittedName>
        <fullName evidence="1">Uncharacterized protein</fullName>
    </submittedName>
</protein>
<reference evidence="1 2" key="1">
    <citation type="submission" date="2014-12" db="EMBL/GenBank/DDBJ databases">
        <title>Draft genome sequences of 29 type strains of Enterococci.</title>
        <authorList>
            <person name="Zhong Z."/>
            <person name="Sun Z."/>
            <person name="Liu W."/>
            <person name="Zhang W."/>
            <person name="Zhang H."/>
        </authorList>
    </citation>
    <scope>NUCLEOTIDE SEQUENCE [LARGE SCALE GENOMIC DNA]</scope>
    <source>
        <strain evidence="1 2">DSM 22802</strain>
    </source>
</reference>